<reference evidence="9" key="1">
    <citation type="submission" date="2018-06" db="EMBL/GenBank/DDBJ databases">
        <authorList>
            <person name="Zhirakovskaya E."/>
        </authorList>
    </citation>
    <scope>NUCLEOTIDE SEQUENCE</scope>
</reference>
<dbReference type="NCBIfam" id="TIGR02962">
    <property type="entry name" value="hdxy_isourate"/>
    <property type="match status" value="1"/>
</dbReference>
<gene>
    <name evidence="9" type="ORF">MNBD_ALPHA02-1040</name>
</gene>
<dbReference type="InterPro" id="IPR000895">
    <property type="entry name" value="Transthyretin/HIU_hydrolase"/>
</dbReference>
<dbReference type="InterPro" id="IPR014306">
    <property type="entry name" value="Hydroxyisourate_hydrolase"/>
</dbReference>
<evidence type="ECO:0000256" key="5">
    <source>
        <dbReference type="ARBA" id="ARBA00012609"/>
    </source>
</evidence>
<evidence type="ECO:0000256" key="3">
    <source>
        <dbReference type="ARBA" id="ARBA00009850"/>
    </source>
</evidence>
<dbReference type="CDD" id="cd05822">
    <property type="entry name" value="TLP_HIUase"/>
    <property type="match status" value="1"/>
</dbReference>
<keyword evidence="7 9" id="KW-0378">Hydrolase</keyword>
<proteinExistence type="inferred from homology"/>
<dbReference type="Gene3D" id="2.60.40.180">
    <property type="entry name" value="Transthyretin/hydroxyisourate hydrolase domain"/>
    <property type="match status" value="1"/>
</dbReference>
<name>A0A3B0RVN3_9ZZZZ</name>
<evidence type="ECO:0000259" key="8">
    <source>
        <dbReference type="Pfam" id="PF00576"/>
    </source>
</evidence>
<dbReference type="EC" id="3.5.2.17" evidence="5"/>
<comment type="similarity">
    <text evidence="3">Belongs to the transthyretin family. 5-hydroxyisourate hydrolase subfamily.</text>
</comment>
<organism evidence="9">
    <name type="scientific">hydrothermal vent metagenome</name>
    <dbReference type="NCBI Taxonomy" id="652676"/>
    <lineage>
        <taxon>unclassified sequences</taxon>
        <taxon>metagenomes</taxon>
        <taxon>ecological metagenomes</taxon>
    </lineage>
</organism>
<accession>A0A3B0RVN3</accession>
<dbReference type="GO" id="GO:0006144">
    <property type="term" value="P:purine nucleobase metabolic process"/>
    <property type="evidence" value="ECO:0007669"/>
    <property type="project" value="UniProtKB-KW"/>
</dbReference>
<dbReference type="PROSITE" id="PS00768">
    <property type="entry name" value="TRANSTHYRETIN_1"/>
    <property type="match status" value="1"/>
</dbReference>
<evidence type="ECO:0000256" key="1">
    <source>
        <dbReference type="ARBA" id="ARBA00001043"/>
    </source>
</evidence>
<evidence type="ECO:0000256" key="4">
    <source>
        <dbReference type="ARBA" id="ARBA00011881"/>
    </source>
</evidence>
<dbReference type="PANTHER" id="PTHR10395">
    <property type="entry name" value="URICASE AND TRANSTHYRETIN-RELATED"/>
    <property type="match status" value="1"/>
</dbReference>
<dbReference type="SUPFAM" id="SSF49472">
    <property type="entry name" value="Transthyretin (synonym: prealbumin)"/>
    <property type="match status" value="1"/>
</dbReference>
<dbReference type="PROSITE" id="PS00769">
    <property type="entry name" value="TRANSTHYRETIN_2"/>
    <property type="match status" value="1"/>
</dbReference>
<evidence type="ECO:0000256" key="2">
    <source>
        <dbReference type="ARBA" id="ARBA00002704"/>
    </source>
</evidence>
<feature type="domain" description="Transthyretin/hydroxyisourate hydrolase" evidence="8">
    <location>
        <begin position="4"/>
        <end position="112"/>
    </location>
</feature>
<comment type="subunit">
    <text evidence="4">Homotetramer.</text>
</comment>
<dbReference type="PANTHER" id="PTHR10395:SF7">
    <property type="entry name" value="5-HYDROXYISOURATE HYDROLASE"/>
    <property type="match status" value="1"/>
</dbReference>
<sequence length="113" mass="12295">MGKITTHILDTAAGCPAAGVRIILSRAGEILADCVTNDDGRCDNPVIEGNDMTPGRYRLEFHVGDYFRRAGVSLDDIPFLDVVPVEFGITDAETAYHIPLLISPYSYSSYRGS</sequence>
<comment type="function">
    <text evidence="2">Catalyzes the hydrolysis of 5-hydroxyisourate (HIU) to 2-oxo-4-hydroxy-4-carboxy-5-ureidoimidazoline (OHCU).</text>
</comment>
<dbReference type="AlphaFoldDB" id="A0A3B0RVN3"/>
<dbReference type="InterPro" id="IPR023419">
    <property type="entry name" value="Transthyretin_CS"/>
</dbReference>
<dbReference type="FunFam" id="2.60.40.180:FF:000005">
    <property type="entry name" value="5-hydroxyisourate hydrolase"/>
    <property type="match status" value="1"/>
</dbReference>
<dbReference type="GO" id="GO:0033971">
    <property type="term" value="F:hydroxyisourate hydrolase activity"/>
    <property type="evidence" value="ECO:0007669"/>
    <property type="project" value="UniProtKB-EC"/>
</dbReference>
<evidence type="ECO:0000256" key="6">
    <source>
        <dbReference type="ARBA" id="ARBA00022631"/>
    </source>
</evidence>
<dbReference type="Pfam" id="PF00576">
    <property type="entry name" value="Transthyretin"/>
    <property type="match status" value="1"/>
</dbReference>
<dbReference type="InterPro" id="IPR023416">
    <property type="entry name" value="Transthyretin/HIU_hydrolase_d"/>
</dbReference>
<evidence type="ECO:0000313" key="9">
    <source>
        <dbReference type="EMBL" id="VAV88553.1"/>
    </source>
</evidence>
<dbReference type="InterPro" id="IPR023418">
    <property type="entry name" value="Thyroxine_BS"/>
</dbReference>
<dbReference type="InterPro" id="IPR036817">
    <property type="entry name" value="Transthyretin/HIU_hydrolase_sf"/>
</dbReference>
<keyword evidence="6" id="KW-0659">Purine metabolism</keyword>
<dbReference type="PRINTS" id="PR00189">
    <property type="entry name" value="TRNSTHYRETIN"/>
</dbReference>
<dbReference type="EMBL" id="UOED01000034">
    <property type="protein sequence ID" value="VAV88553.1"/>
    <property type="molecule type" value="Genomic_DNA"/>
</dbReference>
<protein>
    <recommendedName>
        <fullName evidence="5">hydroxyisourate hydrolase</fullName>
        <ecNumber evidence="5">3.5.2.17</ecNumber>
    </recommendedName>
</protein>
<comment type="catalytic activity">
    <reaction evidence="1">
        <text>5-hydroxyisourate + H2O = 5-hydroxy-2-oxo-4-ureido-2,5-dihydro-1H-imidazole-5-carboxylate + H(+)</text>
        <dbReference type="Rhea" id="RHEA:23736"/>
        <dbReference type="ChEBI" id="CHEBI:15377"/>
        <dbReference type="ChEBI" id="CHEBI:15378"/>
        <dbReference type="ChEBI" id="CHEBI:18072"/>
        <dbReference type="ChEBI" id="CHEBI:58639"/>
        <dbReference type="EC" id="3.5.2.17"/>
    </reaction>
</comment>
<evidence type="ECO:0000256" key="7">
    <source>
        <dbReference type="ARBA" id="ARBA00022801"/>
    </source>
</evidence>